<organism evidence="1 2">
    <name type="scientific">Clathrus columnatus</name>
    <dbReference type="NCBI Taxonomy" id="1419009"/>
    <lineage>
        <taxon>Eukaryota</taxon>
        <taxon>Fungi</taxon>
        <taxon>Dikarya</taxon>
        <taxon>Basidiomycota</taxon>
        <taxon>Agaricomycotina</taxon>
        <taxon>Agaricomycetes</taxon>
        <taxon>Phallomycetidae</taxon>
        <taxon>Phallales</taxon>
        <taxon>Clathraceae</taxon>
        <taxon>Clathrus</taxon>
    </lineage>
</organism>
<name>A0AAV5AN75_9AGAM</name>
<reference evidence="1" key="1">
    <citation type="submission" date="2021-10" db="EMBL/GenBank/DDBJ databases">
        <title>De novo Genome Assembly of Clathrus columnatus (Basidiomycota, Fungi) Using Illumina and Nanopore Sequence Data.</title>
        <authorList>
            <person name="Ogiso-Tanaka E."/>
            <person name="Itagaki H."/>
            <person name="Hosoya T."/>
            <person name="Hosaka K."/>
        </authorList>
    </citation>
    <scope>NUCLEOTIDE SEQUENCE</scope>
    <source>
        <strain evidence="1">MO-923</strain>
    </source>
</reference>
<accession>A0AAV5AN75</accession>
<dbReference type="AlphaFoldDB" id="A0AAV5AN75"/>
<gene>
    <name evidence="1" type="ORF">Clacol_009523</name>
</gene>
<evidence type="ECO:0000313" key="2">
    <source>
        <dbReference type="Proteomes" id="UP001050691"/>
    </source>
</evidence>
<sequence length="72" mass="7878">MKTPAWLNMIDVASQFAIDIVGPSSVDSVFADQVMDSGNEVEPFFDNSVGASRVNDPNMSVMQLEAPLMEQR</sequence>
<proteinExistence type="predicted"/>
<dbReference type="EMBL" id="BPWL01000010">
    <property type="protein sequence ID" value="GJJ15247.1"/>
    <property type="molecule type" value="Genomic_DNA"/>
</dbReference>
<dbReference type="Proteomes" id="UP001050691">
    <property type="component" value="Unassembled WGS sequence"/>
</dbReference>
<evidence type="ECO:0000313" key="1">
    <source>
        <dbReference type="EMBL" id="GJJ15247.1"/>
    </source>
</evidence>
<protein>
    <submittedName>
        <fullName evidence="1">Uncharacterized protein</fullName>
    </submittedName>
</protein>
<keyword evidence="2" id="KW-1185">Reference proteome</keyword>
<comment type="caution">
    <text evidence="1">The sequence shown here is derived from an EMBL/GenBank/DDBJ whole genome shotgun (WGS) entry which is preliminary data.</text>
</comment>